<comment type="similarity">
    <text evidence="1 3">Belongs to the short-chain dehydrogenases/reductases (SDR) family.</text>
</comment>
<evidence type="ECO:0000313" key="5">
    <source>
        <dbReference type="Proteomes" id="UP001174934"/>
    </source>
</evidence>
<dbReference type="PANTHER" id="PTHR44196:SF1">
    <property type="entry name" value="DEHYDROGENASE_REDUCTASE SDR FAMILY MEMBER 7B"/>
    <property type="match status" value="1"/>
</dbReference>
<dbReference type="PRINTS" id="PR00081">
    <property type="entry name" value="GDHRDH"/>
</dbReference>
<sequence length="313" mass="34276">MHVRASCTFSSSLNELTSYLSFRIQLLESNQKIKTATISINMTTDSLTFQCALITGGGGGIGKALAAYLVSKGKKVLICGRTESNLQSSAKDTGAEGYYVLDTGKISAIPAFIARITAEHPELDCLINNAGVQRPLNVLHDPAADFLAKADEEIDINVRGPMHLALGLIPHFKTKENGATIINVSSVLGFCPFVIINPNYCATKAWLHFWSMSLRTQLKNGGTKTRVVEIAPPSVDTELHRDRENPRDNGKEFNPDALTVEEFMEDIAVKLERGDEMITAGIGEKLVRDWDQAFGAFYEKAAAADAEKQRERK</sequence>
<dbReference type="Proteomes" id="UP001174934">
    <property type="component" value="Unassembled WGS sequence"/>
</dbReference>
<keyword evidence="5" id="KW-1185">Reference proteome</keyword>
<dbReference type="InterPro" id="IPR002347">
    <property type="entry name" value="SDR_fam"/>
</dbReference>
<keyword evidence="2" id="KW-0560">Oxidoreductase</keyword>
<gene>
    <name evidence="4" type="ORF">B0T17DRAFT_535184</name>
</gene>
<dbReference type="PANTHER" id="PTHR44196">
    <property type="entry name" value="DEHYDROGENASE/REDUCTASE SDR FAMILY MEMBER 7B"/>
    <property type="match status" value="1"/>
</dbReference>
<accession>A0AA39WUI0</accession>
<organism evidence="4 5">
    <name type="scientific">Bombardia bombarda</name>
    <dbReference type="NCBI Taxonomy" id="252184"/>
    <lineage>
        <taxon>Eukaryota</taxon>
        <taxon>Fungi</taxon>
        <taxon>Dikarya</taxon>
        <taxon>Ascomycota</taxon>
        <taxon>Pezizomycotina</taxon>
        <taxon>Sordariomycetes</taxon>
        <taxon>Sordariomycetidae</taxon>
        <taxon>Sordariales</taxon>
        <taxon>Lasiosphaeriaceae</taxon>
        <taxon>Bombardia</taxon>
    </lineage>
</organism>
<dbReference type="Gene3D" id="3.40.50.720">
    <property type="entry name" value="NAD(P)-binding Rossmann-like Domain"/>
    <property type="match status" value="1"/>
</dbReference>
<dbReference type="InterPro" id="IPR036291">
    <property type="entry name" value="NAD(P)-bd_dom_sf"/>
</dbReference>
<dbReference type="SUPFAM" id="SSF51735">
    <property type="entry name" value="NAD(P)-binding Rossmann-fold domains"/>
    <property type="match status" value="1"/>
</dbReference>
<evidence type="ECO:0000256" key="3">
    <source>
        <dbReference type="RuleBase" id="RU000363"/>
    </source>
</evidence>
<dbReference type="AlphaFoldDB" id="A0AA39WUI0"/>
<comment type="caution">
    <text evidence="4">The sequence shown here is derived from an EMBL/GenBank/DDBJ whole genome shotgun (WGS) entry which is preliminary data.</text>
</comment>
<protein>
    <recommendedName>
        <fullName evidence="6">Short-chain dehydrogenase</fullName>
    </recommendedName>
</protein>
<evidence type="ECO:0000256" key="1">
    <source>
        <dbReference type="ARBA" id="ARBA00006484"/>
    </source>
</evidence>
<dbReference type="PRINTS" id="PR00080">
    <property type="entry name" value="SDRFAMILY"/>
</dbReference>
<proteinExistence type="inferred from homology"/>
<evidence type="ECO:0008006" key="6">
    <source>
        <dbReference type="Google" id="ProtNLM"/>
    </source>
</evidence>
<evidence type="ECO:0000313" key="4">
    <source>
        <dbReference type="EMBL" id="KAK0621812.1"/>
    </source>
</evidence>
<dbReference type="EMBL" id="JAULSR010000004">
    <property type="protein sequence ID" value="KAK0621812.1"/>
    <property type="molecule type" value="Genomic_DNA"/>
</dbReference>
<dbReference type="GO" id="GO:0016020">
    <property type="term" value="C:membrane"/>
    <property type="evidence" value="ECO:0007669"/>
    <property type="project" value="TreeGrafter"/>
</dbReference>
<name>A0AA39WUI0_9PEZI</name>
<dbReference type="Pfam" id="PF00106">
    <property type="entry name" value="adh_short"/>
    <property type="match status" value="1"/>
</dbReference>
<dbReference type="GO" id="GO:0016491">
    <property type="term" value="F:oxidoreductase activity"/>
    <property type="evidence" value="ECO:0007669"/>
    <property type="project" value="UniProtKB-KW"/>
</dbReference>
<reference evidence="4" key="1">
    <citation type="submission" date="2023-06" db="EMBL/GenBank/DDBJ databases">
        <title>Genome-scale phylogeny and comparative genomics of the fungal order Sordariales.</title>
        <authorList>
            <consortium name="Lawrence Berkeley National Laboratory"/>
            <person name="Hensen N."/>
            <person name="Bonometti L."/>
            <person name="Westerberg I."/>
            <person name="Brannstrom I.O."/>
            <person name="Guillou S."/>
            <person name="Cros-Aarteil S."/>
            <person name="Calhoun S."/>
            <person name="Haridas S."/>
            <person name="Kuo A."/>
            <person name="Mondo S."/>
            <person name="Pangilinan J."/>
            <person name="Riley R."/>
            <person name="LaButti K."/>
            <person name="Andreopoulos B."/>
            <person name="Lipzen A."/>
            <person name="Chen C."/>
            <person name="Yanf M."/>
            <person name="Daum C."/>
            <person name="Ng V."/>
            <person name="Clum A."/>
            <person name="Steindorff A."/>
            <person name="Ohm R."/>
            <person name="Martin F."/>
            <person name="Silar P."/>
            <person name="Natvig D."/>
            <person name="Lalanne C."/>
            <person name="Gautier V."/>
            <person name="Ament-velasquez S.L."/>
            <person name="Kruys A."/>
            <person name="Hutchinson M.I."/>
            <person name="Powell A.J."/>
            <person name="Barry K."/>
            <person name="Miller A.N."/>
            <person name="Grigoriev I.V."/>
            <person name="Debuchy R."/>
            <person name="Gladieux P."/>
            <person name="Thoren M.H."/>
            <person name="Johannesson H."/>
        </authorList>
    </citation>
    <scope>NUCLEOTIDE SEQUENCE</scope>
    <source>
        <strain evidence="4">SMH3391-2</strain>
    </source>
</reference>
<evidence type="ECO:0000256" key="2">
    <source>
        <dbReference type="ARBA" id="ARBA00023002"/>
    </source>
</evidence>